<feature type="transmembrane region" description="Helical" evidence="8">
    <location>
        <begin position="122"/>
        <end position="147"/>
    </location>
</feature>
<dbReference type="OrthoDB" id="31543at2157"/>
<dbReference type="PANTHER" id="PTHR30221">
    <property type="entry name" value="SMALL-CONDUCTANCE MECHANOSENSITIVE CHANNEL"/>
    <property type="match status" value="1"/>
</dbReference>
<keyword evidence="4 8" id="KW-0812">Transmembrane</keyword>
<dbReference type="InterPro" id="IPR023408">
    <property type="entry name" value="MscS_beta-dom_sf"/>
</dbReference>
<dbReference type="SUPFAM" id="SSF82689">
    <property type="entry name" value="Mechanosensitive channel protein MscS (YggB), C-terminal domain"/>
    <property type="match status" value="1"/>
</dbReference>
<dbReference type="GO" id="GO:0008381">
    <property type="term" value="F:mechanosensitive monoatomic ion channel activity"/>
    <property type="evidence" value="ECO:0007669"/>
    <property type="project" value="InterPro"/>
</dbReference>
<gene>
    <name evidence="11" type="ORF">SAMN05216226_10545</name>
</gene>
<dbReference type="InterPro" id="IPR010920">
    <property type="entry name" value="LSM_dom_sf"/>
</dbReference>
<dbReference type="Pfam" id="PF21082">
    <property type="entry name" value="MS_channel_3rd"/>
    <property type="match status" value="1"/>
</dbReference>
<dbReference type="SUPFAM" id="SSF82861">
    <property type="entry name" value="Mechanosensitive channel protein MscS (YggB), transmembrane region"/>
    <property type="match status" value="1"/>
</dbReference>
<dbReference type="Proteomes" id="UP000198856">
    <property type="component" value="Unassembled WGS sequence"/>
</dbReference>
<dbReference type="PROSITE" id="PS01246">
    <property type="entry name" value="UPF0003"/>
    <property type="match status" value="1"/>
</dbReference>
<proteinExistence type="inferred from homology"/>
<evidence type="ECO:0000313" key="12">
    <source>
        <dbReference type="Proteomes" id="UP000198856"/>
    </source>
</evidence>
<feature type="domain" description="Mechanosensitive ion channel MscS" evidence="9">
    <location>
        <begin position="214"/>
        <end position="278"/>
    </location>
</feature>
<dbReference type="InterPro" id="IPR049278">
    <property type="entry name" value="MS_channel_C"/>
</dbReference>
<evidence type="ECO:0000259" key="9">
    <source>
        <dbReference type="Pfam" id="PF00924"/>
    </source>
</evidence>
<dbReference type="SUPFAM" id="SSF50182">
    <property type="entry name" value="Sm-like ribonucleoproteins"/>
    <property type="match status" value="1"/>
</dbReference>
<dbReference type="Gene3D" id="2.30.30.60">
    <property type="match status" value="1"/>
</dbReference>
<evidence type="ECO:0000256" key="2">
    <source>
        <dbReference type="ARBA" id="ARBA00008017"/>
    </source>
</evidence>
<evidence type="ECO:0000313" key="11">
    <source>
        <dbReference type="EMBL" id="SDJ55727.1"/>
    </source>
</evidence>
<organism evidence="11 12">
    <name type="scientific">Halovenus aranensis</name>
    <dbReference type="NCBI Taxonomy" id="890420"/>
    <lineage>
        <taxon>Archaea</taxon>
        <taxon>Methanobacteriati</taxon>
        <taxon>Methanobacteriota</taxon>
        <taxon>Stenosarchaea group</taxon>
        <taxon>Halobacteria</taxon>
        <taxon>Halobacteriales</taxon>
        <taxon>Haloarculaceae</taxon>
        <taxon>Halovenus</taxon>
    </lineage>
</organism>
<evidence type="ECO:0000256" key="7">
    <source>
        <dbReference type="SAM" id="MobiDB-lite"/>
    </source>
</evidence>
<dbReference type="Pfam" id="PF00924">
    <property type="entry name" value="MS_channel_2nd"/>
    <property type="match status" value="1"/>
</dbReference>
<feature type="region of interest" description="Disordered" evidence="7">
    <location>
        <begin position="376"/>
        <end position="407"/>
    </location>
</feature>
<dbReference type="PANTHER" id="PTHR30221:SF20">
    <property type="entry name" value="SMALL-CONDUCTANCE MECHANOSENSITIVE CHANNEL"/>
    <property type="match status" value="1"/>
</dbReference>
<dbReference type="EMBL" id="FNFC01000005">
    <property type="protein sequence ID" value="SDJ55727.1"/>
    <property type="molecule type" value="Genomic_DNA"/>
</dbReference>
<keyword evidence="3" id="KW-1003">Cell membrane</keyword>
<dbReference type="InterPro" id="IPR006685">
    <property type="entry name" value="MscS_channel_2nd"/>
</dbReference>
<dbReference type="Gene3D" id="1.10.287.1260">
    <property type="match status" value="1"/>
</dbReference>
<dbReference type="RefSeq" id="WP_092700760.1">
    <property type="nucleotide sequence ID" value="NZ_FNFC01000005.1"/>
</dbReference>
<evidence type="ECO:0000256" key="6">
    <source>
        <dbReference type="ARBA" id="ARBA00023136"/>
    </source>
</evidence>
<evidence type="ECO:0000256" key="1">
    <source>
        <dbReference type="ARBA" id="ARBA00004651"/>
    </source>
</evidence>
<feature type="domain" description="Mechanosensitive ion channel MscS C-terminal" evidence="10">
    <location>
        <begin position="288"/>
        <end position="371"/>
    </location>
</feature>
<comment type="similarity">
    <text evidence="2">Belongs to the MscS (TC 1.A.23) family.</text>
</comment>
<dbReference type="Gene3D" id="3.30.70.100">
    <property type="match status" value="1"/>
</dbReference>
<comment type="subcellular location">
    <subcellularLocation>
        <location evidence="1">Cell membrane</location>
        <topology evidence="1">Multi-pass membrane protein</topology>
    </subcellularLocation>
</comment>
<dbReference type="GO" id="GO:0005886">
    <property type="term" value="C:plasma membrane"/>
    <property type="evidence" value="ECO:0007669"/>
    <property type="project" value="UniProtKB-SubCell"/>
</dbReference>
<reference evidence="11 12" key="1">
    <citation type="submission" date="2016-10" db="EMBL/GenBank/DDBJ databases">
        <authorList>
            <person name="de Groot N.N."/>
        </authorList>
    </citation>
    <scope>NUCLEOTIDE SEQUENCE [LARGE SCALE GENOMIC DNA]</scope>
    <source>
        <strain evidence="11 12">IBRC-M10015</strain>
    </source>
</reference>
<evidence type="ECO:0000256" key="4">
    <source>
        <dbReference type="ARBA" id="ARBA00022692"/>
    </source>
</evidence>
<dbReference type="AlphaFoldDB" id="A0A1G8UQE7"/>
<dbReference type="InterPro" id="IPR006686">
    <property type="entry name" value="MscS_channel_CS"/>
</dbReference>
<dbReference type="InterPro" id="IPR011066">
    <property type="entry name" value="MscS_channel_C_sf"/>
</dbReference>
<evidence type="ECO:0000259" key="10">
    <source>
        <dbReference type="Pfam" id="PF21082"/>
    </source>
</evidence>
<protein>
    <submittedName>
        <fullName evidence="11">Mechanosensitive ion channel</fullName>
    </submittedName>
</protein>
<evidence type="ECO:0000256" key="3">
    <source>
        <dbReference type="ARBA" id="ARBA00022475"/>
    </source>
</evidence>
<dbReference type="InterPro" id="IPR011014">
    <property type="entry name" value="MscS_channel_TM-2"/>
</dbReference>
<sequence>MALTVTGMVPASLSEAQTFLEELGTTEGRLAVSAAVLVAVTVVALFLAPYVVHTLGYAIRNRLLNDRMVGAVDTVAAYIPTSLGGLVLRLVQAGLLFAALVSLLIVWGLVDAAVTVVRFTGLSLPFLVSATISAGIFLGAYIAMDLFNDLIDQFGKEADRVTDHQQEILLRLSHLGVLAFAVTGVLTLWGINLSGLLVGAGFLGIVVGMAARETLGSMIAGFVLMFSRPFTVGDWVEVGDDEGIVTNITIMNTRLKNFDGEAIVIPNDLVSNSAITNRTSQGHLRTRLEVGIDYEADPEYAQETALETMKGLDAVADAPPPQVVSKAFGDSAIVLELRFWIDRPTPQHRWYAVESVVHGVKTAFEEADIKIPYPQRELTGRAETGGFRVRDSVPEERVETPATRPEE</sequence>
<keyword evidence="6 8" id="KW-0472">Membrane</keyword>
<keyword evidence="12" id="KW-1185">Reference proteome</keyword>
<accession>A0A1G8UQE7</accession>
<feature type="transmembrane region" description="Helical" evidence="8">
    <location>
        <begin position="86"/>
        <end position="110"/>
    </location>
</feature>
<evidence type="ECO:0000256" key="5">
    <source>
        <dbReference type="ARBA" id="ARBA00022989"/>
    </source>
</evidence>
<feature type="compositionally biased region" description="Basic and acidic residues" evidence="7">
    <location>
        <begin position="388"/>
        <end position="407"/>
    </location>
</feature>
<evidence type="ECO:0000256" key="8">
    <source>
        <dbReference type="SAM" id="Phobius"/>
    </source>
</evidence>
<dbReference type="STRING" id="890420.SAMN05216226_10545"/>
<name>A0A1G8UQE7_9EURY</name>
<dbReference type="InterPro" id="IPR045275">
    <property type="entry name" value="MscS_archaea/bacteria_type"/>
</dbReference>
<keyword evidence="5 8" id="KW-1133">Transmembrane helix</keyword>
<feature type="transmembrane region" description="Helical" evidence="8">
    <location>
        <begin position="32"/>
        <end position="52"/>
    </location>
</feature>